<accession>A0A6H0UEG4</accession>
<dbReference type="Proteomes" id="UP000501945">
    <property type="component" value="Chromosome"/>
</dbReference>
<dbReference type="RefSeq" id="WP_167838224.1">
    <property type="nucleotide sequence ID" value="NZ_CP047616.1"/>
</dbReference>
<gene>
    <name evidence="1" type="ORF">GU336_00545</name>
</gene>
<sequence length="286" mass="32859">MRILNSLYPYPVLSTNDDDYKNGSSFEVEYNLSEGTPFRKAKLSASFNLVDSSIEQLIDSGKAGMFLHVESPRAAYRKMYRVENDFQEIEIEPENMRTLVEVTGLILSTDSIENYSNPNVNEELYGLDYIFPKLEAGDPLAVSFTVEIELDEIDDFAQVASIIKVARTKEKQMRVDYDQDTIFVYLPENQYSNYLKYPSIFGEVMLSSIIQPTLIYVLDAVSRNKGANMQDRKWYQVIEKKLELLGYSMNQLFNEDISSILLTQEILKNPLDRMFLELEGMVGSDD</sequence>
<dbReference type="EMBL" id="CP047616">
    <property type="protein sequence ID" value="QIW52765.1"/>
    <property type="molecule type" value="Genomic_DNA"/>
</dbReference>
<evidence type="ECO:0000313" key="2">
    <source>
        <dbReference type="Proteomes" id="UP000501945"/>
    </source>
</evidence>
<dbReference type="AlphaFoldDB" id="A0A6H0UEG4"/>
<name>A0A6H0UEG4_9LACT</name>
<organism evidence="1 2">
    <name type="scientific">Pseudolactococcus raffinolactis</name>
    <dbReference type="NCBI Taxonomy" id="1366"/>
    <lineage>
        <taxon>Bacteria</taxon>
        <taxon>Bacillati</taxon>
        <taxon>Bacillota</taxon>
        <taxon>Bacilli</taxon>
        <taxon>Lactobacillales</taxon>
        <taxon>Streptococcaceae</taxon>
        <taxon>Pseudolactococcus</taxon>
    </lineage>
</organism>
<evidence type="ECO:0000313" key="1">
    <source>
        <dbReference type="EMBL" id="QIW52765.1"/>
    </source>
</evidence>
<proteinExistence type="predicted"/>
<protein>
    <submittedName>
        <fullName evidence="1">Uncharacterized protein</fullName>
    </submittedName>
</protein>
<reference evidence="1 2" key="1">
    <citation type="submission" date="2019-12" db="EMBL/GenBank/DDBJ databases">
        <title>Whole genome sequences of Lactococcus raffinolactis strains isolated from sewage.</title>
        <authorList>
            <person name="Ybazeta G."/>
            <person name="Ross M."/>
            <person name="Brabant-Kirwan D."/>
            <person name="Saleh M."/>
            <person name="Dillon J.A."/>
            <person name="Splinter K."/>
            <person name="Nokhbeh R."/>
        </authorList>
    </citation>
    <scope>NUCLEOTIDE SEQUENCE [LARGE SCALE GENOMIC DNA]</scope>
    <source>
        <strain evidence="1 2">Lr_19_5</strain>
    </source>
</reference>